<dbReference type="Gene3D" id="4.10.75.10">
    <property type="entry name" value="Elafin-like"/>
    <property type="match status" value="1"/>
</dbReference>
<feature type="domain" description="WAP" evidence="3">
    <location>
        <begin position="23"/>
        <end position="76"/>
    </location>
</feature>
<dbReference type="SUPFAM" id="SSF100895">
    <property type="entry name" value="Kazal-type serine protease inhibitors"/>
    <property type="match status" value="2"/>
</dbReference>
<feature type="region of interest" description="Disordered" evidence="1">
    <location>
        <begin position="2328"/>
        <end position="2351"/>
    </location>
</feature>
<feature type="domain" description="Kazal-like" evidence="4">
    <location>
        <begin position="1552"/>
        <end position="1598"/>
    </location>
</feature>
<dbReference type="PROSITE" id="PS51390">
    <property type="entry name" value="WAP"/>
    <property type="match status" value="2"/>
</dbReference>
<feature type="domain" description="VWFA" evidence="2">
    <location>
        <begin position="1870"/>
        <end position="2046"/>
    </location>
</feature>
<dbReference type="SUPFAM" id="SSF53300">
    <property type="entry name" value="vWA-like"/>
    <property type="match status" value="18"/>
</dbReference>
<evidence type="ECO:0000259" key="4">
    <source>
        <dbReference type="PROSITE" id="PS51465"/>
    </source>
</evidence>
<dbReference type="InterPro" id="IPR008197">
    <property type="entry name" value="WAP_dom"/>
</dbReference>
<feature type="domain" description="VWFA" evidence="2">
    <location>
        <begin position="1295"/>
        <end position="1505"/>
    </location>
</feature>
<evidence type="ECO:0000259" key="2">
    <source>
        <dbReference type="PROSITE" id="PS50234"/>
    </source>
</evidence>
<dbReference type="SMART" id="SM00327">
    <property type="entry name" value="VWA"/>
    <property type="match status" value="18"/>
</dbReference>
<feature type="domain" description="VWFA" evidence="2">
    <location>
        <begin position="914"/>
        <end position="1085"/>
    </location>
</feature>
<dbReference type="SMART" id="SM00280">
    <property type="entry name" value="KAZAL"/>
    <property type="match status" value="3"/>
</dbReference>
<dbReference type="Gene3D" id="3.40.50.410">
    <property type="entry name" value="von Willebrand factor, type A domain"/>
    <property type="match status" value="18"/>
</dbReference>
<dbReference type="Pfam" id="PF07648">
    <property type="entry name" value="Kazal_2"/>
    <property type="match status" value="3"/>
</dbReference>
<feature type="domain" description="VWFA" evidence="2">
    <location>
        <begin position="1605"/>
        <end position="1785"/>
    </location>
</feature>
<keyword evidence="6" id="KW-1185">Reference proteome</keyword>
<dbReference type="InterPro" id="IPR036465">
    <property type="entry name" value="vWFA_dom_sf"/>
</dbReference>
<feature type="domain" description="VWFA" evidence="2">
    <location>
        <begin position="3953"/>
        <end position="4130"/>
    </location>
</feature>
<dbReference type="PROSITE" id="PS50234">
    <property type="entry name" value="VWFA"/>
    <property type="match status" value="18"/>
</dbReference>
<feature type="domain" description="VWFA" evidence="2">
    <location>
        <begin position="3394"/>
        <end position="3564"/>
    </location>
</feature>
<feature type="domain" description="VWFA" evidence="2">
    <location>
        <begin position="530"/>
        <end position="668"/>
    </location>
</feature>
<feature type="domain" description="Kazal-like" evidence="4">
    <location>
        <begin position="1817"/>
        <end position="1863"/>
    </location>
</feature>
<dbReference type="Pfam" id="PF00095">
    <property type="entry name" value="WAP"/>
    <property type="match status" value="1"/>
</dbReference>
<evidence type="ECO:0000259" key="3">
    <source>
        <dbReference type="PROSITE" id="PS51390"/>
    </source>
</evidence>
<dbReference type="OrthoDB" id="5984948at2759"/>
<feature type="domain" description="VWFA" evidence="2">
    <location>
        <begin position="2140"/>
        <end position="2316"/>
    </location>
</feature>
<feature type="domain" description="WAP" evidence="3">
    <location>
        <begin position="78"/>
        <end position="128"/>
    </location>
</feature>
<reference evidence="5 6" key="1">
    <citation type="journal article" date="2018" name="Sci. Rep.">
        <title>Comparative analysis of the Pocillopora damicornis genome highlights role of immune system in coral evolution.</title>
        <authorList>
            <person name="Cunning R."/>
            <person name="Bay R.A."/>
            <person name="Gillette P."/>
            <person name="Baker A.C."/>
            <person name="Traylor-Knowles N."/>
        </authorList>
    </citation>
    <scope>NUCLEOTIDE SEQUENCE [LARGE SCALE GENOMIC DNA]</scope>
    <source>
        <strain evidence="5">RSMAS</strain>
        <tissue evidence="5">Whole animal</tissue>
    </source>
</reference>
<dbReference type="PANTHER" id="PTHR24020">
    <property type="entry name" value="COLLAGEN ALPHA"/>
    <property type="match status" value="1"/>
</dbReference>
<evidence type="ECO:0000256" key="1">
    <source>
        <dbReference type="SAM" id="MobiDB-lite"/>
    </source>
</evidence>
<feature type="domain" description="VWFA" evidence="2">
    <location>
        <begin position="2801"/>
        <end position="2972"/>
    </location>
</feature>
<feature type="domain" description="VWFA" evidence="2">
    <location>
        <begin position="2991"/>
        <end position="3167"/>
    </location>
</feature>
<dbReference type="PANTHER" id="PTHR24020:SF20">
    <property type="entry name" value="PH DOMAIN-CONTAINING PROTEIN"/>
    <property type="match status" value="1"/>
</dbReference>
<dbReference type="InterPro" id="IPR036645">
    <property type="entry name" value="Elafin-like_sf"/>
</dbReference>
<dbReference type="InterPro" id="IPR002035">
    <property type="entry name" value="VWF_A"/>
</dbReference>
<dbReference type="PRINTS" id="PR00453">
    <property type="entry name" value="VWFADOMAIN"/>
</dbReference>
<feature type="domain" description="VWFA" evidence="2">
    <location>
        <begin position="2396"/>
        <end position="2572"/>
    </location>
</feature>
<dbReference type="GO" id="GO:0030414">
    <property type="term" value="F:peptidase inhibitor activity"/>
    <property type="evidence" value="ECO:0007669"/>
    <property type="project" value="InterPro"/>
</dbReference>
<dbReference type="EMBL" id="RCHS01000689">
    <property type="protein sequence ID" value="RMX57254.1"/>
    <property type="molecule type" value="Genomic_DNA"/>
</dbReference>
<dbReference type="Proteomes" id="UP000275408">
    <property type="component" value="Unassembled WGS sequence"/>
</dbReference>
<dbReference type="SMART" id="SM00217">
    <property type="entry name" value="WAP"/>
    <property type="match status" value="2"/>
</dbReference>
<name>A0A3M6UUK7_POCDA</name>
<dbReference type="CDD" id="cd00104">
    <property type="entry name" value="KAZAL_FS"/>
    <property type="match status" value="3"/>
</dbReference>
<dbReference type="InterPro" id="IPR002350">
    <property type="entry name" value="Kazal_dom"/>
</dbReference>
<organism evidence="5 6">
    <name type="scientific">Pocillopora damicornis</name>
    <name type="common">Cauliflower coral</name>
    <name type="synonym">Millepora damicornis</name>
    <dbReference type="NCBI Taxonomy" id="46731"/>
    <lineage>
        <taxon>Eukaryota</taxon>
        <taxon>Metazoa</taxon>
        <taxon>Cnidaria</taxon>
        <taxon>Anthozoa</taxon>
        <taxon>Hexacorallia</taxon>
        <taxon>Scleractinia</taxon>
        <taxon>Astrocoeniina</taxon>
        <taxon>Pocilloporidae</taxon>
        <taxon>Pocillopora</taxon>
    </lineage>
</organism>
<feature type="domain" description="VWFA" evidence="2">
    <location>
        <begin position="723"/>
        <end position="899"/>
    </location>
</feature>
<protein>
    <submittedName>
        <fullName evidence="5">Uncharacterized protein</fullName>
    </submittedName>
</protein>
<dbReference type="CDD" id="cd01450">
    <property type="entry name" value="vWFA_subfamily_ECM"/>
    <property type="match status" value="18"/>
</dbReference>
<accession>A0A3M6UUK7</accession>
<feature type="domain" description="VWFA" evidence="2">
    <location>
        <begin position="1104"/>
        <end position="1280"/>
    </location>
</feature>
<dbReference type="PROSITE" id="PS51465">
    <property type="entry name" value="KAZAL_2"/>
    <property type="match status" value="3"/>
</dbReference>
<evidence type="ECO:0000313" key="6">
    <source>
        <dbReference type="Proteomes" id="UP000275408"/>
    </source>
</evidence>
<feature type="domain" description="VWFA" evidence="2">
    <location>
        <begin position="2610"/>
        <end position="2786"/>
    </location>
</feature>
<evidence type="ECO:0000313" key="5">
    <source>
        <dbReference type="EMBL" id="RMX57254.1"/>
    </source>
</evidence>
<feature type="domain" description="VWFA" evidence="2">
    <location>
        <begin position="3201"/>
        <end position="3374"/>
    </location>
</feature>
<dbReference type="Pfam" id="PF00092">
    <property type="entry name" value="VWA"/>
    <property type="match status" value="18"/>
</dbReference>
<feature type="domain" description="VWFA" evidence="2">
    <location>
        <begin position="3766"/>
        <end position="3938"/>
    </location>
</feature>
<sequence>MTRRDWKALTLPNLSVKKAFETTGERVGKCPDLSRKFSQRCPPDTIDQCKYDEDCTENNKQKCCKIGCGKICFNPGDLALISGNSVCPVLPRPNPCPNEPNQCLKRDECVSGKECCSDGCRMICVQPVVVPTKEPAERKSCSAIVDVAFIIDSSGSISRRNYGKIKAFVKGIAGRLGISTNGSRAGIILYSTKASVKAYFNDSRTIEEFKRKVDELPHERGLTYINKALELASSELFSRARKDVPKVAMLLTDGEQSKPESTLNLRDASAPLRQQGVRVIAFGIGKRINVRELRLTVERDEDVIRVMKFDDLITKVGNYTNSLCEAAVTEPIHPDADIIFLMDSSVGVSREQLILQQQFVRRLARYFIISPLGPRGALVTYDRASFTVIGFSDYGSTADFSLKINDARLRGGSRRIDQALNYATKMFQDTGREGLRIVILLTAGNYYSGPGADTMSSVVMRLRSIDAHLYVIGIGSQFTPSVFTQMVRKPRDIFQVASFHDLEPWQSRIARTLRHTSNAFKYEPADFRSDIIFLMDSSSFVTKENYILEKNYVKLMARLLNLASNRSRAALYAFSDRPSLQITFDGYEDREAFDTAVNSAPHLQGDRRIDRAFEAAAELLRTRSRSSVPKYVILLTTGRQSQVADMRSLRETSQQIRTYGGRVFVVAILTGGYTVRDFWQAVQRPEDAMSVPSFINLLPRAPFMASRIMATWRAPEAPTFAADIAFILDSSSAVTPFQYTRAQRFVRILSEYLNISPGKSRGSLITVGDSPIVNFNFDGYNTHAEFRTLVTDASYLGGSSSITSALRTAATMFTGARRSYPWLVILVTPWRPRDIRDTRALEAAASPLLKRGIWLYVLSVSENPYVGWLRPVVVEPRDAFSVVSYRDLPANIGSLAGYITADNYLYGGSKFLLDIIFLIDSSSGINSRDYSIEKWFVQRIAMHLGVFQGETVAGVVTYGGNASVVFPLGGYRSNSEFIRRLNDAPSMGGVRQIDRALDTAAALLLRSRSTLPKAVVLITAGDQSTAPGTIPIGEASRPLRQLGAWVYVTAIGRMDARELQKVTIRPTDMFFASSFPGLYGFVRPVGTYVANTSVITGTSSLNADIVFIIDCSSSVLYREYQTQKDFVKSLAQYLNIQPGLSRVALVVYGSRAMPVLRFDSSRTIERFYSELAKTPYLGGPRNVDRALTMVMQRIFVDARENVPKIVLLFMAGKQSGESGSLRDSVRPLHLQGIRTFIFRIGSEPALRELHAAVDLPGDVFEFASFADLDSKTAPYLARHIPYSSAFLGPLSLAVEVVYLIDSSASVTSQHYNDQKTFVKQLSRFLNKMPGRTRVAVITYGSTATVISNFGGTSTTQEFHNALDNAPKVGGPRRMDRAVDKARTALAKARPAVPKVVILLTAGNQQAGIQASILDTSFKQLYNLGARLYAVTISPPIFLLPLRGTAGSDWFPVRNFIDLPRHVVPLSRYVAHDTAVGGESDVPVQRPQDMFRMASYNDLPRQVQTIAGTITAPRVAIVTTPAPTTTPDPCATRSCNAPYSEGCRALNNRAQCICPTCSNVLKPICASDGVQDQSECNMKQQACRGNIWVNVTNEGPCDKECSPLLDIAFIIDSSGSIGRMNWERTKRFVKAVISKLEVSPSAAHVAAISYSTNPRVVIRFNSFQGTLQVNQVFDDMRWERGYTYTDKALLLADSELFQTSYGMRSNVKKIAIVITDGKQTTTLQYTKLSEASRGIKNKGVIVYAIGVGSGVDQAELEEIASELDYVFTSSSFESLQNEASKIRKSVCEVSKLDPCLTTPCNAPYNLGCKVVDNTAQCICPTCPNILKPVCASDGVEDLSECHLERQACQGNVNVSVAKRTSCDKDCRPIMDIAFIIDSSGSIGSSNWERMKRFLKALVSKLDVSASATHVAAVAYSTNPQVVMTFRNFQGTSQVNQVLDFMRWQRGLTYTDKALQLADRELFQTAKGMRSSVPKVAFVITDGKQTTTGSYTQLSVASQGMKRKGVTVYALGVGSGADRAELEQIASGSQNVYTSASFKDLKKIAGGIRRHFCRAYVTGPSTTPTPTTPGCTVPFNEGCRVVNNTAQCICPTCRNIVLPVCATDGVQDQSDCHMRRQACRGDIGVTVAKQGACDKECRNVVDIAFVIDSSGSIGRKNWERMRRFLKALVSKLDVDSSATHIAAIAYSTKPKVEMKFDGLQSTNQVNRLFDRMLWQRGVTYTDKALLLANKEVFQTSGGMRLHVPKLAIVVTDGNQTKVPSYTRLSVASQGMKDKGVIVYAVGVGRGANHAELEEIASGSQYVLTSSSFQDLQNLAPEMIRRLCEHKLSVSTPPPTTTQLLTTPVPTPPSTTPPLPTTPDGVQDLNECYLRQQACQGDIKGVTVAKQEPCDKECSAVVDIAFVIDSSGSIGRKNWEKMKRFLKALVSKLDVRRSATHIAAVAYSNNAVVVTRFNDIQSTIEVNRKLDGMRWQRGFTYTDKALLLADRDLFQTANGMRWRVPKLAFVITDGNQTTSKPYTKLSVASQGMKNKGVTVYALGVGNKAARAELLEISSGPQYVFSSSSFEELQRLVSLLTREFCEDRLTITTTVPTPPSTTPPLPTTPDKDCRPLLDMAFIVDSSASIGKTNWERTKRFLKALVSKLDVSPGRTHVAAVAYSTDPIVIMRFKDVQDTDGVNRVLDGMRWQRGLTYTDKALQLADRDILQTSNGMRPNIAKIVILITDGKQTKDGQYTSLLEVSERIKKKGVAMYSIGIGNGVDRNELEEIASSPDKVLTPSSFGELQAIAPQMRKAICQDPEAKYLADVIFLMDASSGTASTYTTEKDLVKSLARYLNIDPKGTRAALIVFNGRPSVISDFESFRSLTEFESKVDEVPHYGGDRSVSDALREAAGMFPKSPSSVSKVIFLVTSGKPLQPQDKNSAGDVINELSAIGVRTYLALVGPSAKIQDFRFLVDKTESVFTVESNGDVPKQVNQVGSYILSESVAPKKLNLSTYVLFVLDSSKQVTPVNFRTQKEFVKSMMSRLNLYPGESDSRVGLMVYSEEATVLLNIDNRESKAALERMVDNLPHLKKGRRIDRALEAATNVLKDVGTDNPKFVILVTAGRQEPDAKSFAAAVKPLHQTGTKTHIFAVGGDVDPSYFQGGDKAKTKIFSVPSFTDLPQKTAMLTEDLLKEYVAPQSTVATTTTAPIRTTPSPTDGDSPSMDIVFILDTSNRVTQSDLEKQKEFVKLMAQRFDVSPFASHAAVFSYGDKTILIGGLYDHVRGKRFEDNVDSVTLIGGKRNIQDALKEATSYLAIFGRQNASNVVFLITYGRQSPELGSQRLQEIVQNVRDTNAILYVIGVGVDADDQQLGLIVESTTDFFEIPRSGDLKLNVPSIVSYTVSRAEEVKTPEDYKAEVIYVMDSSSLVGQVNYRNQKDFIKGLARALNHSPNYTQSAVIIYDTFPEFAIRMGAYPKIGPFSHAVDKLRYLGGLSGGLDWALKFAPRGFSQDEPDVPKIIVLIAKTDLQNPANIDSLSAALRKQDINITVVGIGSESNFPNIRRLVARPEDFLTPRASDYLPSYVPTVVSAILSGQEGLVTEAGALGMNGANAAGLVGLDDRPEIADATVLGHKTEGSDVKDPVSSYEVAKSRLVPCMEGGALGVDGADAAGPVGKDYRSKNANVTVQGHKMEGGNVKDSVSSHGNVKSGIAPCMEAGALGVNGADAPRLVGQDHRPKNADATVPDRQVAAGNKPADKVEVEISEFHLRAYLYYLSLSLIQAQVCTASVDIIYLMDSSVSAGDFEKQRDFVRDLARIFSLGASRAAVVTYDDKATARINFDDFDSTFEFANAIDRISQIQTQGGSRIDLALKKTSDMFKSARINVPKVLIALTNGSHTEDSMALNQPVQLLRDQNVRIFAVGIGSNVDINKLKSLVESDADAFLVDLFVDLLRMSQTFADNTCSQISNSTKCVQGVDIAFLMDSSESITDEDFEREKIAVKEIAGLFLSASPDSRVGVIMYSGRPELMVDFRSQNSISEFESAVDDLTHKRSMTRIDSALRFAAQTLFLNPRSSVSSVAVVMTDGIQTPGPGVEPLDTAVLPLREKGVRVLAVGVGPRVDRSELEDLVTSQDDVFLMTSFQELLNKSAELLEVVCPRK</sequence>
<feature type="compositionally biased region" description="Pro residues" evidence="1">
    <location>
        <begin position="2342"/>
        <end position="2351"/>
    </location>
</feature>
<gene>
    <name evidence="5" type="ORF">pdam_00010587</name>
</gene>
<comment type="caution">
    <text evidence="5">The sequence shown here is derived from an EMBL/GenBank/DDBJ whole genome shotgun (WGS) entry which is preliminary data.</text>
</comment>
<feature type="domain" description="VWFA" evidence="2">
    <location>
        <begin position="146"/>
        <end position="323"/>
    </location>
</feature>
<feature type="domain" description="Kazal-like" evidence="4">
    <location>
        <begin position="2087"/>
        <end position="2133"/>
    </location>
</feature>
<feature type="domain" description="VWFA" evidence="2">
    <location>
        <begin position="337"/>
        <end position="509"/>
    </location>
</feature>
<dbReference type="InterPro" id="IPR050525">
    <property type="entry name" value="ECM_Assembly_Org"/>
</dbReference>
<dbReference type="Gene3D" id="3.30.60.30">
    <property type="match status" value="3"/>
</dbReference>
<proteinExistence type="predicted"/>
<dbReference type="InterPro" id="IPR036058">
    <property type="entry name" value="Kazal_dom_sf"/>
</dbReference>
<dbReference type="GO" id="GO:0005576">
    <property type="term" value="C:extracellular region"/>
    <property type="evidence" value="ECO:0007669"/>
    <property type="project" value="InterPro"/>
</dbReference>
<dbReference type="CDD" id="cd00199">
    <property type="entry name" value="WAP"/>
    <property type="match status" value="1"/>
</dbReference>